<dbReference type="EMBL" id="CAKOGL010000054">
    <property type="protein sequence ID" value="CAH2109069.1"/>
    <property type="molecule type" value="Genomic_DNA"/>
</dbReference>
<comment type="caution">
    <text evidence="1">The sequence shown here is derived from an EMBL/GenBank/DDBJ whole genome shotgun (WGS) entry which is preliminary data.</text>
</comment>
<evidence type="ECO:0000313" key="2">
    <source>
        <dbReference type="EMBL" id="CAH2109069.1"/>
    </source>
</evidence>
<sequence>MMFRQTVIHPDDRRYKLILWRENPQDTMVVYELNTNTYGLRSSPFLVIRSLWELADRERMSFPRAAAILKEDLYALAHPRRKRLSSCVTS</sequence>
<dbReference type="EMBL" id="CAKOGL010000052">
    <property type="protein sequence ID" value="CAH2109032.1"/>
    <property type="molecule type" value="Genomic_DNA"/>
</dbReference>
<dbReference type="Proteomes" id="UP001153954">
    <property type="component" value="Unassembled WGS sequence"/>
</dbReference>
<accession>A0AAU9VAJ5</accession>
<proteinExistence type="predicted"/>
<protein>
    <submittedName>
        <fullName evidence="1">Uncharacterized protein</fullName>
    </submittedName>
</protein>
<evidence type="ECO:0000313" key="3">
    <source>
        <dbReference type="Proteomes" id="UP001153954"/>
    </source>
</evidence>
<reference evidence="1" key="1">
    <citation type="submission" date="2022-03" db="EMBL/GenBank/DDBJ databases">
        <authorList>
            <person name="Tunstrom K."/>
        </authorList>
    </citation>
    <scope>NUCLEOTIDE SEQUENCE</scope>
</reference>
<name>A0AAU9VAJ5_EUPED</name>
<gene>
    <name evidence="1" type="ORF">EEDITHA_LOCUS22913</name>
    <name evidence="2" type="ORF">EEDITHA_LOCUS22942</name>
</gene>
<keyword evidence="3" id="KW-1185">Reference proteome</keyword>
<organism evidence="1 3">
    <name type="scientific">Euphydryas editha</name>
    <name type="common">Edith's checkerspot</name>
    <dbReference type="NCBI Taxonomy" id="104508"/>
    <lineage>
        <taxon>Eukaryota</taxon>
        <taxon>Metazoa</taxon>
        <taxon>Ecdysozoa</taxon>
        <taxon>Arthropoda</taxon>
        <taxon>Hexapoda</taxon>
        <taxon>Insecta</taxon>
        <taxon>Pterygota</taxon>
        <taxon>Neoptera</taxon>
        <taxon>Endopterygota</taxon>
        <taxon>Lepidoptera</taxon>
        <taxon>Glossata</taxon>
        <taxon>Ditrysia</taxon>
        <taxon>Papilionoidea</taxon>
        <taxon>Nymphalidae</taxon>
        <taxon>Nymphalinae</taxon>
        <taxon>Euphydryas</taxon>
    </lineage>
</organism>
<evidence type="ECO:0000313" key="1">
    <source>
        <dbReference type="EMBL" id="CAH2109032.1"/>
    </source>
</evidence>
<dbReference type="AlphaFoldDB" id="A0AAU9VAJ5"/>